<proteinExistence type="predicted"/>
<protein>
    <submittedName>
        <fullName evidence="1">Uncharacterized protein</fullName>
    </submittedName>
</protein>
<dbReference type="Proteomes" id="UP000680866">
    <property type="component" value="Chromosome"/>
</dbReference>
<dbReference type="EMBL" id="AP023359">
    <property type="protein sequence ID" value="BCJ66388.1"/>
    <property type="molecule type" value="Genomic_DNA"/>
</dbReference>
<dbReference type="AlphaFoldDB" id="A0A810N3U5"/>
<name>A0A810N3U5_9ACTN</name>
<evidence type="ECO:0000313" key="2">
    <source>
        <dbReference type="Proteomes" id="UP000680866"/>
    </source>
</evidence>
<keyword evidence="2" id="KW-1185">Reference proteome</keyword>
<sequence>MRIYAGVDDGYGHALPLGDGMCSVNVQKLQMPLIIAELIGVGWVCVYEHSGHGAEYRREWPQEVEFHLFWPITGPGSVRTGSDEGKTTGLVPC</sequence>
<gene>
    <name evidence="1" type="ORF">Prubr_34090</name>
</gene>
<evidence type="ECO:0000313" key="1">
    <source>
        <dbReference type="EMBL" id="BCJ66388.1"/>
    </source>
</evidence>
<reference evidence="1" key="1">
    <citation type="submission" date="2020-08" db="EMBL/GenBank/DDBJ databases">
        <title>Whole genome shotgun sequence of Polymorphospora rubra NBRC 101157.</title>
        <authorList>
            <person name="Komaki H."/>
            <person name="Tamura T."/>
        </authorList>
    </citation>
    <scope>NUCLEOTIDE SEQUENCE</scope>
    <source>
        <strain evidence="1">NBRC 101157</strain>
    </source>
</reference>
<organism evidence="1 2">
    <name type="scientific">Polymorphospora rubra</name>
    <dbReference type="NCBI Taxonomy" id="338584"/>
    <lineage>
        <taxon>Bacteria</taxon>
        <taxon>Bacillati</taxon>
        <taxon>Actinomycetota</taxon>
        <taxon>Actinomycetes</taxon>
        <taxon>Micromonosporales</taxon>
        <taxon>Micromonosporaceae</taxon>
        <taxon>Polymorphospora</taxon>
    </lineage>
</organism>
<accession>A0A810N3U5</accession>
<dbReference type="KEGG" id="pry:Prubr_34090"/>